<dbReference type="STRING" id="1122189.SAMN02745165_00521"/>
<evidence type="ECO:0000313" key="3">
    <source>
        <dbReference type="EMBL" id="SHI60102.1"/>
    </source>
</evidence>
<sequence>MRFIFVLIALFVSTTAMAWSLSDGGWQGKSAVTSAYIITTPSGQSFLMVMDGNAGQTCPFSSLHPQIDRSMKSPVQKKNYHSKEFHEKFRKFHKDVRPTPEQSPMKATPLPVAV</sequence>
<dbReference type="Proteomes" id="UP000184171">
    <property type="component" value="Unassembled WGS sequence"/>
</dbReference>
<reference evidence="3 4" key="1">
    <citation type="submission" date="2016-11" db="EMBL/GenBank/DDBJ databases">
        <authorList>
            <person name="Jaros S."/>
            <person name="Januszkiewicz K."/>
            <person name="Wedrychowicz H."/>
        </authorList>
    </citation>
    <scope>NUCLEOTIDE SEQUENCE [LARGE SCALE GENOMIC DNA]</scope>
    <source>
        <strain evidence="3 4">DSM 5091</strain>
    </source>
</reference>
<evidence type="ECO:0000256" key="1">
    <source>
        <dbReference type="SAM" id="MobiDB-lite"/>
    </source>
</evidence>
<dbReference type="EMBL" id="FQZT01000001">
    <property type="protein sequence ID" value="SHI60102.1"/>
    <property type="molecule type" value="Genomic_DNA"/>
</dbReference>
<name>A0A1M6CGF9_MALRU</name>
<evidence type="ECO:0000256" key="2">
    <source>
        <dbReference type="SAM" id="SignalP"/>
    </source>
</evidence>
<accession>A0A1M6CGF9</accession>
<organism evidence="3 4">
    <name type="scientific">Malonomonas rubra DSM 5091</name>
    <dbReference type="NCBI Taxonomy" id="1122189"/>
    <lineage>
        <taxon>Bacteria</taxon>
        <taxon>Pseudomonadati</taxon>
        <taxon>Thermodesulfobacteriota</taxon>
        <taxon>Desulfuromonadia</taxon>
        <taxon>Desulfuromonadales</taxon>
        <taxon>Geopsychrobacteraceae</taxon>
        <taxon>Malonomonas</taxon>
    </lineage>
</organism>
<protein>
    <submittedName>
        <fullName evidence="3">Uncharacterized protein</fullName>
    </submittedName>
</protein>
<feature type="signal peptide" evidence="2">
    <location>
        <begin position="1"/>
        <end position="18"/>
    </location>
</feature>
<evidence type="ECO:0000313" key="4">
    <source>
        <dbReference type="Proteomes" id="UP000184171"/>
    </source>
</evidence>
<dbReference type="AlphaFoldDB" id="A0A1M6CGF9"/>
<keyword evidence="4" id="KW-1185">Reference proteome</keyword>
<dbReference type="RefSeq" id="WP_072905216.1">
    <property type="nucleotide sequence ID" value="NZ_FQZT01000001.1"/>
</dbReference>
<keyword evidence="2" id="KW-0732">Signal</keyword>
<proteinExistence type="predicted"/>
<feature type="chain" id="PRO_5012274304" evidence="2">
    <location>
        <begin position="19"/>
        <end position="114"/>
    </location>
</feature>
<gene>
    <name evidence="3" type="ORF">SAMN02745165_00521</name>
</gene>
<feature type="region of interest" description="Disordered" evidence="1">
    <location>
        <begin position="91"/>
        <end position="114"/>
    </location>
</feature>